<evidence type="ECO:0000256" key="10">
    <source>
        <dbReference type="HAMAP-Rule" id="MF_01405"/>
    </source>
</evidence>
<dbReference type="PANTHER" id="PTHR11067:SF9">
    <property type="entry name" value="INOSINE TRIPHOSPHATE PYROPHOSPHATASE"/>
    <property type="match status" value="1"/>
</dbReference>
<evidence type="ECO:0000256" key="7">
    <source>
        <dbReference type="ARBA" id="ARBA00023080"/>
    </source>
</evidence>
<comment type="function">
    <text evidence="10">Pyrophosphatase that catalyzes the hydrolysis of nucleoside triphosphates to their monophosphate derivatives, with a high preference for the non-canonical purine nucleotides XTP (xanthosine triphosphate), dITP (deoxyinosine triphosphate) and ITP. Seems to function as a house-cleaning enzyme that removes non-canonical purine nucleotides from the nucleotide pool, thus preventing their incorporation into DNA/RNA and avoiding chromosomal lesions.</text>
</comment>
<dbReference type="GO" id="GO:0036222">
    <property type="term" value="F:XTP diphosphatase activity"/>
    <property type="evidence" value="ECO:0007669"/>
    <property type="project" value="UniProtKB-UniRule"/>
</dbReference>
<dbReference type="GO" id="GO:0017111">
    <property type="term" value="F:ribonucleoside triphosphate phosphatase activity"/>
    <property type="evidence" value="ECO:0007669"/>
    <property type="project" value="InterPro"/>
</dbReference>
<dbReference type="InterPro" id="IPR020922">
    <property type="entry name" value="dITP/XTP_pyrophosphatase"/>
</dbReference>
<evidence type="ECO:0000256" key="8">
    <source>
        <dbReference type="ARBA" id="ARBA00051875"/>
    </source>
</evidence>
<dbReference type="Gene3D" id="3.90.950.10">
    <property type="match status" value="1"/>
</dbReference>
<comment type="catalytic activity">
    <reaction evidence="10">
        <text>ITP + H2O = IMP + diphosphate + H(+)</text>
        <dbReference type="Rhea" id="RHEA:29399"/>
        <dbReference type="ChEBI" id="CHEBI:15377"/>
        <dbReference type="ChEBI" id="CHEBI:15378"/>
        <dbReference type="ChEBI" id="CHEBI:33019"/>
        <dbReference type="ChEBI" id="CHEBI:58053"/>
        <dbReference type="ChEBI" id="CHEBI:61402"/>
        <dbReference type="EC" id="3.6.1.66"/>
    </reaction>
</comment>
<dbReference type="GO" id="GO:0046872">
    <property type="term" value="F:metal ion binding"/>
    <property type="evidence" value="ECO:0007669"/>
    <property type="project" value="UniProtKB-KW"/>
</dbReference>
<feature type="binding site" evidence="10">
    <location>
        <begin position="7"/>
        <end position="12"/>
    </location>
    <ligand>
        <name>substrate</name>
    </ligand>
</feature>
<comment type="catalytic activity">
    <reaction evidence="8 10">
        <text>dITP + H2O = dIMP + diphosphate + H(+)</text>
        <dbReference type="Rhea" id="RHEA:28342"/>
        <dbReference type="ChEBI" id="CHEBI:15377"/>
        <dbReference type="ChEBI" id="CHEBI:15378"/>
        <dbReference type="ChEBI" id="CHEBI:33019"/>
        <dbReference type="ChEBI" id="CHEBI:61194"/>
        <dbReference type="ChEBI" id="CHEBI:61382"/>
        <dbReference type="EC" id="3.6.1.66"/>
    </reaction>
</comment>
<gene>
    <name evidence="12" type="ORF">GQN54_04610</name>
</gene>
<dbReference type="InterPro" id="IPR002637">
    <property type="entry name" value="RdgB/HAM1"/>
</dbReference>
<dbReference type="FunFam" id="3.90.950.10:FF:000001">
    <property type="entry name" value="dITP/XTP pyrophosphatase"/>
    <property type="match status" value="1"/>
</dbReference>
<dbReference type="GO" id="GO:0035870">
    <property type="term" value="F:dITP diphosphatase activity"/>
    <property type="evidence" value="ECO:0007669"/>
    <property type="project" value="UniProtKB-UniRule"/>
</dbReference>
<feature type="binding site" evidence="10">
    <location>
        <position position="68"/>
    </location>
    <ligand>
        <name>Mg(2+)</name>
        <dbReference type="ChEBI" id="CHEBI:18420"/>
    </ligand>
</feature>
<dbReference type="GO" id="GO:0036220">
    <property type="term" value="F:ITP diphosphatase activity"/>
    <property type="evidence" value="ECO:0007669"/>
    <property type="project" value="UniProtKB-UniRule"/>
</dbReference>
<evidence type="ECO:0000256" key="1">
    <source>
        <dbReference type="ARBA" id="ARBA00008023"/>
    </source>
</evidence>
<dbReference type="InterPro" id="IPR029001">
    <property type="entry name" value="ITPase-like_fam"/>
</dbReference>
<dbReference type="PANTHER" id="PTHR11067">
    <property type="entry name" value="INOSINE TRIPHOSPHATE PYROPHOSPHATASE/HAM1 PROTEIN"/>
    <property type="match status" value="1"/>
</dbReference>
<keyword evidence="4 10" id="KW-0547">Nucleotide-binding</keyword>
<evidence type="ECO:0000256" key="4">
    <source>
        <dbReference type="ARBA" id="ARBA00022741"/>
    </source>
</evidence>
<dbReference type="Proteomes" id="UP000470771">
    <property type="component" value="Unassembled WGS sequence"/>
</dbReference>
<evidence type="ECO:0000256" key="6">
    <source>
        <dbReference type="ARBA" id="ARBA00022842"/>
    </source>
</evidence>
<dbReference type="GO" id="GO:0000166">
    <property type="term" value="F:nucleotide binding"/>
    <property type="evidence" value="ECO:0007669"/>
    <property type="project" value="UniProtKB-KW"/>
</dbReference>
<keyword evidence="13" id="KW-1185">Reference proteome</keyword>
<keyword evidence="6 10" id="KW-0460">Magnesium</keyword>
<dbReference type="CDD" id="cd00515">
    <property type="entry name" value="HAM1"/>
    <property type="match status" value="1"/>
</dbReference>
<dbReference type="Pfam" id="PF01725">
    <property type="entry name" value="Ham1p_like"/>
    <property type="match status" value="1"/>
</dbReference>
<keyword evidence="5 10" id="KW-0378">Hydrolase</keyword>
<keyword evidence="7 10" id="KW-0546">Nucleotide metabolism</keyword>
<comment type="cofactor">
    <cofactor evidence="10">
        <name>Mg(2+)</name>
        <dbReference type="ChEBI" id="CHEBI:18420"/>
    </cofactor>
    <text evidence="10">Binds 1 Mg(2+) ion per subunit.</text>
</comment>
<feature type="binding site" evidence="10">
    <location>
        <position position="69"/>
    </location>
    <ligand>
        <name>substrate</name>
    </ligand>
</feature>
<evidence type="ECO:0000256" key="3">
    <source>
        <dbReference type="ARBA" id="ARBA00022723"/>
    </source>
</evidence>
<dbReference type="EMBL" id="WWNE01000005">
    <property type="protein sequence ID" value="NBG65384.1"/>
    <property type="molecule type" value="Genomic_DNA"/>
</dbReference>
<evidence type="ECO:0000313" key="12">
    <source>
        <dbReference type="EMBL" id="NBG65384.1"/>
    </source>
</evidence>
<protein>
    <recommendedName>
        <fullName evidence="10">dITP/XTP pyrophosphatase</fullName>
        <ecNumber evidence="10">3.6.1.66</ecNumber>
    </recommendedName>
    <alternativeName>
        <fullName evidence="10">Non-canonical purine NTP pyrophosphatase</fullName>
    </alternativeName>
    <alternativeName>
        <fullName evidence="10">Non-standard purine NTP pyrophosphatase</fullName>
    </alternativeName>
    <alternativeName>
        <fullName evidence="10">Nucleoside-triphosphate diphosphatase</fullName>
    </alternativeName>
    <alternativeName>
        <fullName evidence="10">Nucleoside-triphosphate pyrophosphatase</fullName>
        <shortName evidence="10">NTPase</shortName>
    </alternativeName>
</protein>
<dbReference type="NCBIfam" id="TIGR00042">
    <property type="entry name" value="RdgB/HAM1 family non-canonical purine NTP pyrophosphatase"/>
    <property type="match status" value="1"/>
</dbReference>
<dbReference type="GO" id="GO:0009146">
    <property type="term" value="P:purine nucleoside triphosphate catabolic process"/>
    <property type="evidence" value="ECO:0007669"/>
    <property type="project" value="UniProtKB-UniRule"/>
</dbReference>
<evidence type="ECO:0000256" key="11">
    <source>
        <dbReference type="RuleBase" id="RU003781"/>
    </source>
</evidence>
<organism evidence="12 13">
    <name type="scientific">Acidiluteibacter ferrifornacis</name>
    <dbReference type="NCBI Taxonomy" id="2692424"/>
    <lineage>
        <taxon>Bacteria</taxon>
        <taxon>Pseudomonadati</taxon>
        <taxon>Bacteroidota</taxon>
        <taxon>Flavobacteriia</taxon>
        <taxon>Flavobacteriales</taxon>
        <taxon>Cryomorphaceae</taxon>
        <taxon>Acidiluteibacter</taxon>
    </lineage>
</organism>
<keyword evidence="3 10" id="KW-0479">Metal-binding</keyword>
<accession>A0A6N9NHT0</accession>
<comment type="caution">
    <text evidence="12">The sequence shown here is derived from an EMBL/GenBank/DDBJ whole genome shotgun (WGS) entry which is preliminary data.</text>
</comment>
<dbReference type="HAMAP" id="MF_01405">
    <property type="entry name" value="Non_canon_purine_NTPase"/>
    <property type="match status" value="1"/>
</dbReference>
<dbReference type="GO" id="GO:0009117">
    <property type="term" value="P:nucleotide metabolic process"/>
    <property type="evidence" value="ECO:0007669"/>
    <property type="project" value="UniProtKB-KW"/>
</dbReference>
<evidence type="ECO:0000256" key="9">
    <source>
        <dbReference type="ARBA" id="ARBA00052017"/>
    </source>
</evidence>
<comment type="caution">
    <text evidence="10">Lacks conserved residue(s) required for the propagation of feature annotation.</text>
</comment>
<sequence length="191" mass="21310">MELIFATHNANKVKEIKNQLGEGFNVKSLNEINFLEDIPETENTLEGNALLKVRAIHKQTGLNCFADDTGLEVEALDGAPGVYSARYAGESCDANDNMDLVLENLRGEVNRSARFRTVVALIIDNQEYIFEGVCEGEILHTKTGRDGFGYDPIFKPKGYERSFAEMSIIEKNLISHRGLAVKKLIGFLNRL</sequence>
<reference evidence="12 13" key="1">
    <citation type="submission" date="2019-12" db="EMBL/GenBank/DDBJ databases">
        <authorList>
            <person name="Zhao J."/>
        </authorList>
    </citation>
    <scope>NUCLEOTIDE SEQUENCE [LARGE SCALE GENOMIC DNA]</scope>
    <source>
        <strain evidence="12 13">S-15</strain>
    </source>
</reference>
<dbReference type="RefSeq" id="WP_160632345.1">
    <property type="nucleotide sequence ID" value="NZ_WWNE01000005.1"/>
</dbReference>
<dbReference type="SUPFAM" id="SSF52972">
    <property type="entry name" value="ITPase-like"/>
    <property type="match status" value="1"/>
</dbReference>
<dbReference type="NCBIfam" id="NF011398">
    <property type="entry name" value="PRK14823.1"/>
    <property type="match status" value="1"/>
</dbReference>
<name>A0A6N9NHT0_9FLAO</name>
<feature type="binding site" evidence="10">
    <location>
        <position position="171"/>
    </location>
    <ligand>
        <name>substrate</name>
    </ligand>
</feature>
<proteinExistence type="inferred from homology"/>
<evidence type="ECO:0000256" key="5">
    <source>
        <dbReference type="ARBA" id="ARBA00022801"/>
    </source>
</evidence>
<feature type="active site" description="Proton acceptor" evidence="10">
    <location>
        <position position="68"/>
    </location>
</feature>
<feature type="binding site" evidence="10">
    <location>
        <begin position="148"/>
        <end position="151"/>
    </location>
    <ligand>
        <name>substrate</name>
    </ligand>
</feature>
<comment type="subunit">
    <text evidence="2 10">Homodimer.</text>
</comment>
<dbReference type="GO" id="GO:0005829">
    <property type="term" value="C:cytosol"/>
    <property type="evidence" value="ECO:0007669"/>
    <property type="project" value="TreeGrafter"/>
</dbReference>
<evidence type="ECO:0000256" key="2">
    <source>
        <dbReference type="ARBA" id="ARBA00011738"/>
    </source>
</evidence>
<comment type="similarity">
    <text evidence="1 10 11">Belongs to the HAM1 NTPase family.</text>
</comment>
<feature type="binding site" evidence="10">
    <location>
        <begin position="176"/>
        <end position="177"/>
    </location>
    <ligand>
        <name>substrate</name>
    </ligand>
</feature>
<comment type="catalytic activity">
    <reaction evidence="9 10">
        <text>XTP + H2O = XMP + diphosphate + H(+)</text>
        <dbReference type="Rhea" id="RHEA:28610"/>
        <dbReference type="ChEBI" id="CHEBI:15377"/>
        <dbReference type="ChEBI" id="CHEBI:15378"/>
        <dbReference type="ChEBI" id="CHEBI:33019"/>
        <dbReference type="ChEBI" id="CHEBI:57464"/>
        <dbReference type="ChEBI" id="CHEBI:61314"/>
        <dbReference type="EC" id="3.6.1.66"/>
    </reaction>
</comment>
<evidence type="ECO:0000313" key="13">
    <source>
        <dbReference type="Proteomes" id="UP000470771"/>
    </source>
</evidence>
<dbReference type="AlphaFoldDB" id="A0A6N9NHT0"/>
<dbReference type="EC" id="3.6.1.66" evidence="10"/>